<organism evidence="2">
    <name type="scientific">mine drainage metagenome</name>
    <dbReference type="NCBI Taxonomy" id="410659"/>
    <lineage>
        <taxon>unclassified sequences</taxon>
        <taxon>metagenomes</taxon>
        <taxon>ecological metagenomes</taxon>
    </lineage>
</organism>
<feature type="transmembrane region" description="Helical" evidence="1">
    <location>
        <begin position="86"/>
        <end position="105"/>
    </location>
</feature>
<proteinExistence type="predicted"/>
<keyword evidence="1" id="KW-0812">Transmembrane</keyword>
<feature type="transmembrane region" description="Helical" evidence="1">
    <location>
        <begin position="272"/>
        <end position="293"/>
    </location>
</feature>
<name>A0A1J5T4Y4_9ZZZZ</name>
<dbReference type="AlphaFoldDB" id="A0A1J5T4Y4"/>
<sequence>MKTNTQSEQTRWLAFISIVGIVIVGGYFVLYPQTLFKPGAKLFDLGYNLGLAGGLMMLVLLLYPLRKRLRFAGKLGALPKWFRWHMLLGILGPLTIIFHSTYHVYIPYIHPIGSPNAAVAMFSMLLVAGSGIFGRFFYTKIHHGLYGRMSTLSELRSDLENSEDLKAVLNAAPGIGKALEDFHTRVDACARQSGSGFMNFFTVGFQTMKLSRSLPREISLVMHDEAVGNNFSPEQRANMEQRVPDYQKMIVSYLNAVRDASQFSTYERLFSWWHIFHVPLVYLMVFSALYHVYAVHFY</sequence>
<keyword evidence="1" id="KW-1133">Transmembrane helix</keyword>
<gene>
    <name evidence="2" type="ORF">GALL_34040</name>
</gene>
<evidence type="ECO:0000256" key="1">
    <source>
        <dbReference type="SAM" id="Phobius"/>
    </source>
</evidence>
<dbReference type="EMBL" id="MLJW01000008">
    <property type="protein sequence ID" value="OIR15903.1"/>
    <property type="molecule type" value="Genomic_DNA"/>
</dbReference>
<keyword evidence="1" id="KW-0472">Membrane</keyword>
<accession>A0A1J5T4Y4</accession>
<feature type="transmembrane region" description="Helical" evidence="1">
    <location>
        <begin position="12"/>
        <end position="33"/>
    </location>
</feature>
<feature type="transmembrane region" description="Helical" evidence="1">
    <location>
        <begin position="117"/>
        <end position="138"/>
    </location>
</feature>
<feature type="transmembrane region" description="Helical" evidence="1">
    <location>
        <begin position="45"/>
        <end position="65"/>
    </location>
</feature>
<reference evidence="2" key="1">
    <citation type="submission" date="2016-10" db="EMBL/GenBank/DDBJ databases">
        <title>Sequence of Gallionella enrichment culture.</title>
        <authorList>
            <person name="Poehlein A."/>
            <person name="Muehling M."/>
            <person name="Daniel R."/>
        </authorList>
    </citation>
    <scope>NUCLEOTIDE SEQUENCE</scope>
</reference>
<evidence type="ECO:0000313" key="2">
    <source>
        <dbReference type="EMBL" id="OIR15903.1"/>
    </source>
</evidence>
<protein>
    <submittedName>
        <fullName evidence="2">Uncharacterized protein</fullName>
    </submittedName>
</protein>
<comment type="caution">
    <text evidence="2">The sequence shown here is derived from an EMBL/GenBank/DDBJ whole genome shotgun (WGS) entry which is preliminary data.</text>
</comment>